<accession>A0A7J6QPX9</accession>
<evidence type="ECO:0000313" key="2">
    <source>
        <dbReference type="EMBL" id="KAF4709570.1"/>
    </source>
</evidence>
<proteinExistence type="predicted"/>
<protein>
    <submittedName>
        <fullName evidence="2">Uncharacterized protein</fullName>
    </submittedName>
</protein>
<feature type="region of interest" description="Disordered" evidence="1">
    <location>
        <begin position="125"/>
        <end position="150"/>
    </location>
</feature>
<dbReference type="Proteomes" id="UP000553632">
    <property type="component" value="Unassembled WGS sequence"/>
</dbReference>
<organism evidence="2 3">
    <name type="scientific">Perkinsus olseni</name>
    <name type="common">Perkinsus atlanticus</name>
    <dbReference type="NCBI Taxonomy" id="32597"/>
    <lineage>
        <taxon>Eukaryota</taxon>
        <taxon>Sar</taxon>
        <taxon>Alveolata</taxon>
        <taxon>Perkinsozoa</taxon>
        <taxon>Perkinsea</taxon>
        <taxon>Perkinsida</taxon>
        <taxon>Perkinsidae</taxon>
        <taxon>Perkinsus</taxon>
    </lineage>
</organism>
<sequence>SEDRFDATSQVKHVKVNIKKLNELNYTMVGEAVMGLFGRNGWSEVSLILEPIDPKKFDGSRESFSRARINTIEGWHVERGRLPDALGLASFDPFKAASCRISRAFRLIRNAASRFRRKGKDGLKDRLLTKGDTEGDNSDDQEGAAYMPDK</sequence>
<reference evidence="2 3" key="1">
    <citation type="submission" date="2020-04" db="EMBL/GenBank/DDBJ databases">
        <title>Perkinsus olseni comparative genomics.</title>
        <authorList>
            <person name="Bogema D.R."/>
        </authorList>
    </citation>
    <scope>NUCLEOTIDE SEQUENCE [LARGE SCALE GENOMIC DNA]</scope>
    <source>
        <strain evidence="2 3">ATCC PRA-207</strain>
    </source>
</reference>
<keyword evidence="3" id="KW-1185">Reference proteome</keyword>
<comment type="caution">
    <text evidence="2">The sequence shown here is derived from an EMBL/GenBank/DDBJ whole genome shotgun (WGS) entry which is preliminary data.</text>
</comment>
<dbReference type="EMBL" id="JABANO010031865">
    <property type="protein sequence ID" value="KAF4709570.1"/>
    <property type="molecule type" value="Genomic_DNA"/>
</dbReference>
<feature type="non-terminal residue" evidence="2">
    <location>
        <position position="1"/>
    </location>
</feature>
<name>A0A7J6QPX9_PEROL</name>
<evidence type="ECO:0000256" key="1">
    <source>
        <dbReference type="SAM" id="MobiDB-lite"/>
    </source>
</evidence>
<evidence type="ECO:0000313" key="3">
    <source>
        <dbReference type="Proteomes" id="UP000553632"/>
    </source>
</evidence>
<gene>
    <name evidence="2" type="ORF">FOZ63_002582</name>
</gene>
<dbReference type="AlphaFoldDB" id="A0A7J6QPX9"/>